<dbReference type="Pfam" id="PF13595">
    <property type="entry name" value="DUF4138"/>
    <property type="match status" value="1"/>
</dbReference>
<dbReference type="EMBL" id="JAUKPO010000035">
    <property type="protein sequence ID" value="MDO1450734.1"/>
    <property type="molecule type" value="Genomic_DNA"/>
</dbReference>
<dbReference type="RefSeq" id="WP_302041532.1">
    <property type="nucleotide sequence ID" value="NZ_JAUKPO010000035.1"/>
</dbReference>
<dbReference type="Proteomes" id="UP001168528">
    <property type="component" value="Unassembled WGS sequence"/>
</dbReference>
<dbReference type="InterPro" id="IPR022298">
    <property type="entry name" value="Conjug_transposon_TraN"/>
</dbReference>
<sequence length="306" mass="35012">MTTLRIFTFFSLLTFLINISALGQKQIPLNETNFIGSYSITISFHKTTHLIFPFNIIYVDLGSGNILAEKVGKVENILKVKAGSANFPQTNLTVLTSEGKYFSFLVSYVENPQQLSYIFNDELFSKKSISAEATHLEKHSPLNTSDANFSIANFENVRFSEAQLEMDARTILQNRKSGKQISSHNGGTMLTLHSLHVKENIFYLPVDITNSSNINYDIDFIRLYIRDRKIVKRTSYQEQEIQPLYVYNTAQQTINGKSAIQKVFVLEKFTIPDDKVLVIEMFEKKGGRQMFCKIKSKYINNATLFY</sequence>
<reference evidence="1" key="1">
    <citation type="submission" date="2023-07" db="EMBL/GenBank/DDBJ databases">
        <title>The genome sequence of Rhodocytophaga aerolata KACC 12507.</title>
        <authorList>
            <person name="Zhang X."/>
        </authorList>
    </citation>
    <scope>NUCLEOTIDE SEQUENCE</scope>
    <source>
        <strain evidence="1">KACC 12507</strain>
    </source>
</reference>
<organism evidence="1 2">
    <name type="scientific">Rhodocytophaga aerolata</name>
    <dbReference type="NCBI Taxonomy" id="455078"/>
    <lineage>
        <taxon>Bacteria</taxon>
        <taxon>Pseudomonadati</taxon>
        <taxon>Bacteroidota</taxon>
        <taxon>Cytophagia</taxon>
        <taxon>Cytophagales</taxon>
        <taxon>Rhodocytophagaceae</taxon>
        <taxon>Rhodocytophaga</taxon>
    </lineage>
</organism>
<name>A0ABT8RF55_9BACT</name>
<comment type="caution">
    <text evidence="1">The sequence shown here is derived from an EMBL/GenBank/DDBJ whole genome shotgun (WGS) entry which is preliminary data.</text>
</comment>
<evidence type="ECO:0000313" key="1">
    <source>
        <dbReference type="EMBL" id="MDO1450734.1"/>
    </source>
</evidence>
<keyword evidence="2" id="KW-1185">Reference proteome</keyword>
<evidence type="ECO:0000313" key="2">
    <source>
        <dbReference type="Proteomes" id="UP001168528"/>
    </source>
</evidence>
<dbReference type="NCBIfam" id="TIGR03780">
    <property type="entry name" value="Bac_Flav_CT_N"/>
    <property type="match status" value="1"/>
</dbReference>
<gene>
    <name evidence="1" type="primary">traN</name>
    <name evidence="1" type="ORF">Q0590_30960</name>
</gene>
<accession>A0ABT8RF55</accession>
<protein>
    <submittedName>
        <fullName evidence="1">Conjugative transposon protein TraN</fullName>
    </submittedName>
</protein>
<proteinExistence type="predicted"/>